<dbReference type="RefSeq" id="WP_191848708.1">
    <property type="nucleotide sequence ID" value="NZ_BMUO01000017.1"/>
</dbReference>
<feature type="region of interest" description="Disordered" evidence="1">
    <location>
        <begin position="65"/>
        <end position="90"/>
    </location>
</feature>
<dbReference type="Gene3D" id="2.60.40.10">
    <property type="entry name" value="Immunoglobulins"/>
    <property type="match status" value="1"/>
</dbReference>
<proteinExistence type="predicted"/>
<protein>
    <submittedName>
        <fullName evidence="3">Fibronectin type III-like domain-contianing protein</fullName>
    </submittedName>
</protein>
<dbReference type="Pfam" id="PF14310">
    <property type="entry name" value="Fn3-like"/>
    <property type="match status" value="1"/>
</dbReference>
<dbReference type="InterPro" id="IPR013783">
    <property type="entry name" value="Ig-like_fold"/>
</dbReference>
<evidence type="ECO:0000313" key="4">
    <source>
        <dbReference type="Proteomes" id="UP001353952"/>
    </source>
</evidence>
<dbReference type="EMBL" id="JAYXNZ010000001">
    <property type="protein sequence ID" value="MEC7050756.1"/>
    <property type="molecule type" value="Genomic_DNA"/>
</dbReference>
<sequence length="90" mass="9709">MTLTRAGRRPARETVQAYARDRVTSVTWTDREVKAFTQVGVEPGERVEVMIVVLAGDCTVAPAAQAVRRGGGPEGRRPRPGREGAGIRGH</sequence>
<comment type="caution">
    <text evidence="3">The sequence shown here is derived from an EMBL/GenBank/DDBJ whole genome shotgun (WGS) entry which is preliminary data.</text>
</comment>
<organism evidence="3 4">
    <name type="scientific">Streptomyces violaceochromogenes</name>
    <dbReference type="NCBI Taxonomy" id="67377"/>
    <lineage>
        <taxon>Bacteria</taxon>
        <taxon>Bacillati</taxon>
        <taxon>Actinomycetota</taxon>
        <taxon>Actinomycetes</taxon>
        <taxon>Kitasatosporales</taxon>
        <taxon>Streptomycetaceae</taxon>
        <taxon>Streptomyces</taxon>
    </lineage>
</organism>
<gene>
    <name evidence="3" type="ORF">RFN57_00205</name>
</gene>
<feature type="domain" description="Fibronectin type III-like" evidence="2">
    <location>
        <begin position="13"/>
        <end position="62"/>
    </location>
</feature>
<accession>A0ABU6LRF2</accession>
<dbReference type="Proteomes" id="UP001353952">
    <property type="component" value="Unassembled WGS sequence"/>
</dbReference>
<dbReference type="InterPro" id="IPR026891">
    <property type="entry name" value="Fn3-like"/>
</dbReference>
<evidence type="ECO:0000259" key="2">
    <source>
        <dbReference type="Pfam" id="PF14310"/>
    </source>
</evidence>
<evidence type="ECO:0000256" key="1">
    <source>
        <dbReference type="SAM" id="MobiDB-lite"/>
    </source>
</evidence>
<name>A0ABU6LRF2_9ACTN</name>
<keyword evidence="4" id="KW-1185">Reference proteome</keyword>
<evidence type="ECO:0000313" key="3">
    <source>
        <dbReference type="EMBL" id="MEC7050756.1"/>
    </source>
</evidence>
<reference evidence="3 4" key="1">
    <citation type="submission" date="2024-01" db="EMBL/GenBank/DDBJ databases">
        <title>Genome analysis.</title>
        <authorList>
            <person name="Zhang K."/>
        </authorList>
    </citation>
    <scope>NUCLEOTIDE SEQUENCE [LARGE SCALE GENOMIC DNA]</scope>
    <source>
        <strain evidence="3 4">CGMCC 4.1753</strain>
    </source>
</reference>